<gene>
    <name evidence="2" type="ORF">GV64_02970</name>
</gene>
<protein>
    <submittedName>
        <fullName evidence="2">Uncharacterized protein</fullName>
    </submittedName>
</protein>
<evidence type="ECO:0000313" key="2">
    <source>
        <dbReference type="EMBL" id="KEI69842.1"/>
    </source>
</evidence>
<evidence type="ECO:0000256" key="1">
    <source>
        <dbReference type="SAM" id="Coils"/>
    </source>
</evidence>
<accession>A0A081K6R6</accession>
<keyword evidence="3" id="KW-1185">Reference proteome</keyword>
<evidence type="ECO:0000313" key="3">
    <source>
        <dbReference type="Proteomes" id="UP000027997"/>
    </source>
</evidence>
<name>A0A081K6R6_9GAMM</name>
<organism evidence="2 3">
    <name type="scientific">Endozoicomonas elysicola</name>
    <dbReference type="NCBI Taxonomy" id="305900"/>
    <lineage>
        <taxon>Bacteria</taxon>
        <taxon>Pseudomonadati</taxon>
        <taxon>Pseudomonadota</taxon>
        <taxon>Gammaproteobacteria</taxon>
        <taxon>Oceanospirillales</taxon>
        <taxon>Endozoicomonadaceae</taxon>
        <taxon>Endozoicomonas</taxon>
    </lineage>
</organism>
<sequence length="1935" mass="219628">MLHLPVAIYHSCSSFTQVDDGSPESHKAKTPETITLTESFDLQISPKAASIGICKLLIPQLREGLEILFGSKADNLPTDSAEALLRGTELQEWIIDHLRAFQFKLDYYEQYQHKIDYQLHMTDLISSELDIIRELYEKIRAIKSDTKSTTIQNDFKAFIPDLMRASLIICFTPETTDVATLENFLRINARELKETCSTEILYRCSMKLLNSENISTVFDRIHEAANNPKRDIRKFLHTLDTHLSSDKSISKPLRRINEFSGKVRDYLVYVYNNMTGQNQSFEQLQPFYRQKILECTGKVVRHMADNGLLLDKVEFYKEIDLFDKLLGRPTSVLKEVSGLKTSHRKMIADHVLNEAFRLPELIDIHNDERRHEKEKIDQANQRIKELKTEQSVLETKKKDIQKRTEKTDHEAAQELEMIDSRLLEIMTDIKKETEKKTTAIESIFRQAARHQERAICEGFERLIHEMLTEFSPELLLFPGIQGNEELRATARKDLRRTLSIFGFSTDHMQNLCFREQLNIRFKILKHFCSLYNEVTKVLAREEAGDLLTPVFSKVVVSLSNKLSDQLAQVEGTSDNSSPTDDYLKIMESEFLQAKSSILNHFQDYQKEYMVKVAGTLEQLDAEVRTKRKCYERATEMVTNVAGKLDIRTSLSEGARSYKDIDMKVKTQGGNTSDDNHVTVNLLPAKGGITFDEAFDIYKTLKAHKACVERKHAPQDLVQGILREAQTGKVSRSRIAKISEWDSRRIEQALSSVGGWTRVTSALKHTVRGFSTHGFYNEIARETRSLRARENHRQCDLIKMDASDHQTLISLTQIALQHARLKLNDQYPNDERIVRVDSTISNMINRRQKLTDSGTCNPMDRFLEIFDAIVGESSSDQTSRLREELMENFNSILQNFNRTAKENYIGMDDTGKPAPPWQTLITIHEHKTRPFRDIFLHNIDQKNQEEAAVRHLLADVFETYQQSLEHCMDSKLAHQNLPPAKETVRYLLMAAGLKSGATTSGPDNYKSYQFALSRYNDHIDAMAMQMADAVFNDRVNSDLKEKDLDTTFSRVMDVAKNESMTKLAEIGKKFSEDKDNQEKLKALNEKLDELFNQHEFQRLFSKRGALGKLALKTWNYMKEQQAFLPGFFVGCAVTSMIFTGTATELLKDIQGRSDKISTLIFGIKDIVDQLSKESPELLGHSDRVFTVSSNVSSTNCSDRMFNLNNSPFNMSLQDGLRQLETESQALQQHLRETDTGGCPSGGLKKFPPDANYNLANLITTVASIASGLAACLGGWYQEVNHRTHDVNHYSTIPLAFQSLPSEMTETLMLKTSQQFTIHNQDSDEIYPGLTAYSGLEKLKHGILNCIDFMICDPNPKIKGKKVWPIVYLLTLALRPASMAFQKRPHSYQELLTRLASAANSRIGGTLLRMGGYNTAKEFMDVFKSKAYMLGFLILLKELDMPIALNEKASISDYLTLRSMETKLSATLHDLQGQKRLDSAAITMLRNTYGDVLINSILGPDPDIQQLEQEVSTAWSCITHTVCGIAPMVAIYTLEALNLIWYTVSPISMAQQLLNKAGNIFNEDLTLAETVEHMFGRDSDVIKKMAEKARSTMKYDTTPRDMNDLELLCHYTSGGRSSEKVEQSTLLWGIKELINLSMYTNSALHERDMGIQSINWEALGAFIAYLIKDSTGIAARYAMLLDDETLRTLFSLLDKLDSPLAELAISKLGNIGLYCPQNIRNAIGDMMEEAVISSTGSVESIHEILRPKFDHLRKIGLPNLNRATKILANRIESTVLPMVQQLSEEQQGLKSATKATEVEFFNDVIAKVREEMPKHLVSFGAVSSEETKQKMSELKQFCQTIGKDDSRPEVLIGYLEQLMQKYTKEDIEAFLAGHIIHPLQSVDPAEKAELLKKHSVHILNARKPGSAITQQPFPQQSCSEPHIIPEIRVHERAVTSV</sequence>
<keyword evidence="1" id="KW-0175">Coiled coil</keyword>
<dbReference type="Proteomes" id="UP000027997">
    <property type="component" value="Unassembled WGS sequence"/>
</dbReference>
<proteinExistence type="predicted"/>
<dbReference type="EMBL" id="JOJP01000001">
    <property type="protein sequence ID" value="KEI69842.1"/>
    <property type="molecule type" value="Genomic_DNA"/>
</dbReference>
<comment type="caution">
    <text evidence="2">The sequence shown here is derived from an EMBL/GenBank/DDBJ whole genome shotgun (WGS) entry which is preliminary data.</text>
</comment>
<feature type="coiled-coil region" evidence="1">
    <location>
        <begin position="362"/>
        <end position="403"/>
    </location>
</feature>
<reference evidence="2 3" key="1">
    <citation type="submission" date="2014-06" db="EMBL/GenBank/DDBJ databases">
        <title>Whole Genome Sequences of Three Symbiotic Endozoicomonas Bacteria.</title>
        <authorList>
            <person name="Neave M.J."/>
            <person name="Apprill A."/>
            <person name="Voolstra C.R."/>
        </authorList>
    </citation>
    <scope>NUCLEOTIDE SEQUENCE [LARGE SCALE GENOMIC DNA]</scope>
    <source>
        <strain evidence="2 3">DSM 22380</strain>
    </source>
</reference>